<dbReference type="EMBL" id="QWKZ01000163">
    <property type="protein sequence ID" value="RIH81431.1"/>
    <property type="molecule type" value="Genomic_DNA"/>
</dbReference>
<dbReference type="AlphaFoldDB" id="A0A399EGL5"/>
<organism evidence="2 3">
    <name type="scientific">Meiothermus luteus</name>
    <dbReference type="NCBI Taxonomy" id="2026184"/>
    <lineage>
        <taxon>Bacteria</taxon>
        <taxon>Thermotogati</taxon>
        <taxon>Deinococcota</taxon>
        <taxon>Deinococci</taxon>
        <taxon>Thermales</taxon>
        <taxon>Thermaceae</taxon>
        <taxon>Meiothermus</taxon>
    </lineage>
</organism>
<comment type="caution">
    <text evidence="2">The sequence shown here is derived from an EMBL/GenBank/DDBJ whole genome shotgun (WGS) entry which is preliminary data.</text>
</comment>
<proteinExistence type="predicted"/>
<protein>
    <submittedName>
        <fullName evidence="2">Uncharacterized protein</fullName>
    </submittedName>
</protein>
<keyword evidence="3" id="KW-1185">Reference proteome</keyword>
<name>A0A399EGL5_9DEIN</name>
<dbReference type="RefSeq" id="WP_119361274.1">
    <property type="nucleotide sequence ID" value="NZ_QWKZ01000163.1"/>
</dbReference>
<accession>A0A399EGL5</accession>
<feature type="region of interest" description="Disordered" evidence="1">
    <location>
        <begin position="1"/>
        <end position="23"/>
    </location>
</feature>
<gene>
    <name evidence="2" type="ORF">Mlute_02809</name>
</gene>
<dbReference type="Proteomes" id="UP000265800">
    <property type="component" value="Unassembled WGS sequence"/>
</dbReference>
<evidence type="ECO:0000313" key="2">
    <source>
        <dbReference type="EMBL" id="RIH81431.1"/>
    </source>
</evidence>
<evidence type="ECO:0000313" key="3">
    <source>
        <dbReference type="Proteomes" id="UP000265800"/>
    </source>
</evidence>
<reference evidence="2 3" key="1">
    <citation type="submission" date="2018-08" db="EMBL/GenBank/DDBJ databases">
        <title>Meiothermus luteus KCTC 52599 genome sequencing project.</title>
        <authorList>
            <person name="Da Costa M.S."/>
            <person name="Albuquerque L."/>
            <person name="Raposo P."/>
            <person name="Froufe H.J.C."/>
            <person name="Barroso C.S."/>
            <person name="Egas C."/>
        </authorList>
    </citation>
    <scope>NUCLEOTIDE SEQUENCE [LARGE SCALE GENOMIC DNA]</scope>
    <source>
        <strain evidence="2 3">KCTC 52599</strain>
    </source>
</reference>
<sequence>MPREKRPQKPATPPDPETQRLEDDLFRTDPESLRLLEELLFPPELQEFVDREAAKLREQLEILRRLLDESCTWEKP</sequence>
<evidence type="ECO:0000256" key="1">
    <source>
        <dbReference type="SAM" id="MobiDB-lite"/>
    </source>
</evidence>